<dbReference type="Gene3D" id="3.40.430.10">
    <property type="entry name" value="Dihydrofolate Reductase, subunit A"/>
    <property type="match status" value="1"/>
</dbReference>
<dbReference type="RefSeq" id="XP_070892804.1">
    <property type="nucleotide sequence ID" value="XM_071043693.1"/>
</dbReference>
<dbReference type="InterPro" id="IPR002734">
    <property type="entry name" value="RibDG_C"/>
</dbReference>
<comment type="function">
    <text evidence="1">Catalyzes an early step in riboflavin biosynthesis, the NADPH-dependent reduction of the ribose side chain of 2,5-diamino-6-ribosylamino-4(3H)-pyrimidinone 5'-phosphate, yielding 2,5-diamino-6-ribitylamino-4(3H)-pyrimidinone 5'-phosphate.</text>
</comment>
<evidence type="ECO:0000256" key="9">
    <source>
        <dbReference type="ARBA" id="ARBA00049020"/>
    </source>
</evidence>
<gene>
    <name evidence="12" type="ORF">BJX68DRAFT_259418</name>
</gene>
<reference evidence="12 13" key="1">
    <citation type="submission" date="2024-07" db="EMBL/GenBank/DDBJ databases">
        <title>Section-level genome sequencing and comparative genomics of Aspergillus sections Usti and Cavernicolus.</title>
        <authorList>
            <consortium name="Lawrence Berkeley National Laboratory"/>
            <person name="Nybo J.L."/>
            <person name="Vesth T.C."/>
            <person name="Theobald S."/>
            <person name="Frisvad J.C."/>
            <person name="Larsen T.O."/>
            <person name="Kjaerboelling I."/>
            <person name="Rothschild-Mancinelli K."/>
            <person name="Lyhne E.K."/>
            <person name="Kogle M.E."/>
            <person name="Barry K."/>
            <person name="Clum A."/>
            <person name="Na H."/>
            <person name="Ledsgaard L."/>
            <person name="Lin J."/>
            <person name="Lipzen A."/>
            <person name="Kuo A."/>
            <person name="Riley R."/>
            <person name="Mondo S."/>
            <person name="LaButti K."/>
            <person name="Haridas S."/>
            <person name="Pangalinan J."/>
            <person name="Salamov A.A."/>
            <person name="Simmons B.A."/>
            <person name="Magnuson J.K."/>
            <person name="Chen J."/>
            <person name="Drula E."/>
            <person name="Henrissat B."/>
            <person name="Wiebenga A."/>
            <person name="Lubbers R.J."/>
            <person name="Gomes A.C."/>
            <person name="Macurrencykelacurrency M.R."/>
            <person name="Stajich J."/>
            <person name="Grigoriev I.V."/>
            <person name="Mortensen U.H."/>
            <person name="De vries R.P."/>
            <person name="Baker S.E."/>
            <person name="Andersen M.R."/>
        </authorList>
    </citation>
    <scope>NUCLEOTIDE SEQUENCE [LARGE SCALE GENOMIC DNA]</scope>
    <source>
        <strain evidence="12 13">CBS 756.74</strain>
    </source>
</reference>
<protein>
    <recommendedName>
        <fullName evidence="4">2,5-diamino-6-ribosylamino-4(3H)-pyrimidinone 5'-phosphate reductase</fullName>
        <ecNumber evidence="3">1.1.1.302</ecNumber>
    </recommendedName>
    <alternativeName>
        <fullName evidence="7">2,5-diamino-6-(5-phospho-D-ribosylamino)pyrimidin-4(3H)-one reductase</fullName>
    </alternativeName>
    <alternativeName>
        <fullName evidence="6">2,5-diamino-6-ribitylamino-4(3H)-pyrimidinone 5'-phosphate synthase</fullName>
    </alternativeName>
</protein>
<comment type="catalytic activity">
    <reaction evidence="9">
        <text>2,5-diamino-6-(1-D-ribitylamino)pyrimidin-4(3H)-one 5'-phosphate + NADP(+) = 2,5-diamino-6-(1-D-ribosylamino)pyrimidin-4(3H)-one 5'-phosphate + NADPH + H(+)</text>
        <dbReference type="Rhea" id="RHEA:27278"/>
        <dbReference type="ChEBI" id="CHEBI:15378"/>
        <dbReference type="ChEBI" id="CHEBI:57783"/>
        <dbReference type="ChEBI" id="CHEBI:58349"/>
        <dbReference type="ChEBI" id="CHEBI:58890"/>
        <dbReference type="ChEBI" id="CHEBI:59545"/>
        <dbReference type="EC" id="1.1.1.302"/>
    </reaction>
</comment>
<evidence type="ECO:0000256" key="7">
    <source>
        <dbReference type="ARBA" id="ARBA00031630"/>
    </source>
</evidence>
<dbReference type="Pfam" id="PF01872">
    <property type="entry name" value="RibD_C"/>
    <property type="match status" value="1"/>
</dbReference>
<evidence type="ECO:0000256" key="4">
    <source>
        <dbReference type="ARBA" id="ARBA00015035"/>
    </source>
</evidence>
<accession>A0ABR4JD94</accession>
<dbReference type="InterPro" id="IPR024072">
    <property type="entry name" value="DHFR-like_dom_sf"/>
</dbReference>
<evidence type="ECO:0000256" key="10">
    <source>
        <dbReference type="SAM" id="MobiDB-lite"/>
    </source>
</evidence>
<dbReference type="InterPro" id="IPR050765">
    <property type="entry name" value="Riboflavin_Biosynth_HTPR"/>
</dbReference>
<evidence type="ECO:0000256" key="8">
    <source>
        <dbReference type="ARBA" id="ARBA00047550"/>
    </source>
</evidence>
<dbReference type="EMBL" id="JBFXLR010000090">
    <property type="protein sequence ID" value="KAL2838006.1"/>
    <property type="molecule type" value="Genomic_DNA"/>
</dbReference>
<feature type="region of interest" description="Disordered" evidence="10">
    <location>
        <begin position="33"/>
        <end position="54"/>
    </location>
</feature>
<dbReference type="SUPFAM" id="SSF53597">
    <property type="entry name" value="Dihydrofolate reductase-like"/>
    <property type="match status" value="1"/>
</dbReference>
<keyword evidence="5" id="KW-0686">Riboflavin biosynthesis</keyword>
<evidence type="ECO:0000259" key="11">
    <source>
        <dbReference type="Pfam" id="PF01872"/>
    </source>
</evidence>
<comment type="similarity">
    <text evidence="2">Belongs to the HTP reductase family.</text>
</comment>
<evidence type="ECO:0000313" key="13">
    <source>
        <dbReference type="Proteomes" id="UP001610444"/>
    </source>
</evidence>
<dbReference type="PANTHER" id="PTHR38011">
    <property type="entry name" value="DIHYDROFOLATE REDUCTASE FAMILY PROTEIN (AFU_ORTHOLOGUE AFUA_8G06820)"/>
    <property type="match status" value="1"/>
</dbReference>
<proteinExistence type="inferred from homology"/>
<dbReference type="PANTHER" id="PTHR38011:SF11">
    <property type="entry name" value="2,5-DIAMINO-6-RIBOSYLAMINO-4(3H)-PYRIMIDINONE 5'-PHOSPHATE REDUCTASE"/>
    <property type="match status" value="1"/>
</dbReference>
<evidence type="ECO:0000256" key="6">
    <source>
        <dbReference type="ARBA" id="ARBA00030073"/>
    </source>
</evidence>
<evidence type="ECO:0000256" key="3">
    <source>
        <dbReference type="ARBA" id="ARBA00012851"/>
    </source>
</evidence>
<comment type="caution">
    <text evidence="12">The sequence shown here is derived from an EMBL/GenBank/DDBJ whole genome shotgun (WGS) entry which is preliminary data.</text>
</comment>
<evidence type="ECO:0000313" key="12">
    <source>
        <dbReference type="EMBL" id="KAL2838006.1"/>
    </source>
</evidence>
<feature type="domain" description="Bacterial bifunctional deaminase-reductase C-terminal" evidence="11">
    <location>
        <begin position="13"/>
        <end position="212"/>
    </location>
</feature>
<keyword evidence="13" id="KW-1185">Reference proteome</keyword>
<comment type="catalytic activity">
    <reaction evidence="8">
        <text>2,5-diamino-6-(1-D-ribitylamino)pyrimidin-4(3H)-one 5'-phosphate + NAD(+) = 2,5-diamino-6-(1-D-ribosylamino)pyrimidin-4(3H)-one 5'-phosphate + NADH + H(+)</text>
        <dbReference type="Rhea" id="RHEA:27274"/>
        <dbReference type="ChEBI" id="CHEBI:15378"/>
        <dbReference type="ChEBI" id="CHEBI:57540"/>
        <dbReference type="ChEBI" id="CHEBI:57945"/>
        <dbReference type="ChEBI" id="CHEBI:58890"/>
        <dbReference type="ChEBI" id="CHEBI:59545"/>
        <dbReference type="EC" id="1.1.1.302"/>
    </reaction>
</comment>
<dbReference type="Proteomes" id="UP001610444">
    <property type="component" value="Unassembled WGS sequence"/>
</dbReference>
<dbReference type="EC" id="1.1.1.302" evidence="3"/>
<evidence type="ECO:0000256" key="2">
    <source>
        <dbReference type="ARBA" id="ARBA00009723"/>
    </source>
</evidence>
<evidence type="ECO:0000256" key="1">
    <source>
        <dbReference type="ARBA" id="ARBA00003555"/>
    </source>
</evidence>
<sequence>MSASTSRTWKTRLFTATSLNDYLARGDHSITWLTSPSPNPSHAAPSPPERKTTPTFEQHMSTVDFIVMGRQTFDVCLSLPDWPYPKDKELLVLSRRMDCLPVDLMGAKRLGGSGNGNGNGKVRIVRSIDEVKRVLDAEVNRGRMVYVDGGQTAREFLRRGWVDEVVLTVAPVVLAGGGRGLFGGLGPELEAEGRRDLEYTLVGVDVIENGMVTVYYRAKDDGKGEKGEMGETEDE</sequence>
<name>A0ABR4JD94_9EURO</name>
<organism evidence="12 13">
    <name type="scientific">Aspergillus pseudodeflectus</name>
    <dbReference type="NCBI Taxonomy" id="176178"/>
    <lineage>
        <taxon>Eukaryota</taxon>
        <taxon>Fungi</taxon>
        <taxon>Dikarya</taxon>
        <taxon>Ascomycota</taxon>
        <taxon>Pezizomycotina</taxon>
        <taxon>Eurotiomycetes</taxon>
        <taxon>Eurotiomycetidae</taxon>
        <taxon>Eurotiales</taxon>
        <taxon>Aspergillaceae</taxon>
        <taxon>Aspergillus</taxon>
        <taxon>Aspergillus subgen. Nidulantes</taxon>
    </lineage>
</organism>
<evidence type="ECO:0000256" key="5">
    <source>
        <dbReference type="ARBA" id="ARBA00022619"/>
    </source>
</evidence>
<dbReference type="GeneID" id="98158857"/>